<accession>A0A1Y0I0Z4</accession>
<evidence type="ECO:0000313" key="2">
    <source>
        <dbReference type="Proteomes" id="UP000196027"/>
    </source>
</evidence>
<protein>
    <submittedName>
        <fullName evidence="1">Alkylhydroperoxidase AhpD domain protein</fullName>
    </submittedName>
</protein>
<dbReference type="InterPro" id="IPR029032">
    <property type="entry name" value="AhpD-like"/>
</dbReference>
<dbReference type="SUPFAM" id="SSF69118">
    <property type="entry name" value="AhpD-like"/>
    <property type="match status" value="1"/>
</dbReference>
<dbReference type="RefSeq" id="WP_087459363.1">
    <property type="nucleotide sequence ID" value="NZ_CP021425.1"/>
</dbReference>
<dbReference type="EMBL" id="CP021425">
    <property type="protein sequence ID" value="ARU54128.1"/>
    <property type="molecule type" value="Genomic_DNA"/>
</dbReference>
<dbReference type="KEGG" id="ome:OLMES_0019"/>
<keyword evidence="2" id="KW-1185">Reference proteome</keyword>
<dbReference type="Gene3D" id="1.20.1290.10">
    <property type="entry name" value="AhpD-like"/>
    <property type="match status" value="1"/>
</dbReference>
<dbReference type="Proteomes" id="UP000196027">
    <property type="component" value="Chromosome"/>
</dbReference>
<gene>
    <name evidence="1" type="ORF">OLMES_0019</name>
</gene>
<keyword evidence="1" id="KW-0560">Oxidoreductase</keyword>
<dbReference type="AlphaFoldDB" id="A0A1Y0I0Z4"/>
<name>A0A1Y0I0Z4_9GAMM</name>
<proteinExistence type="predicted"/>
<dbReference type="PANTHER" id="PTHR35446:SF3">
    <property type="entry name" value="CMD DOMAIN-CONTAINING PROTEIN"/>
    <property type="match status" value="1"/>
</dbReference>
<dbReference type="GO" id="GO:0004601">
    <property type="term" value="F:peroxidase activity"/>
    <property type="evidence" value="ECO:0007669"/>
    <property type="project" value="UniProtKB-KW"/>
</dbReference>
<evidence type="ECO:0000313" key="1">
    <source>
        <dbReference type="EMBL" id="ARU54128.1"/>
    </source>
</evidence>
<dbReference type="PANTHER" id="PTHR35446">
    <property type="entry name" value="SI:CH211-175M2.5"/>
    <property type="match status" value="1"/>
</dbReference>
<keyword evidence="1" id="KW-0575">Peroxidase</keyword>
<dbReference type="OrthoDB" id="9808310at2"/>
<organism evidence="1 2">
    <name type="scientific">Oleiphilus messinensis</name>
    <dbReference type="NCBI Taxonomy" id="141451"/>
    <lineage>
        <taxon>Bacteria</taxon>
        <taxon>Pseudomonadati</taxon>
        <taxon>Pseudomonadota</taxon>
        <taxon>Gammaproteobacteria</taxon>
        <taxon>Oceanospirillales</taxon>
        <taxon>Oleiphilaceae</taxon>
        <taxon>Oleiphilus</taxon>
    </lineage>
</organism>
<sequence>MTFKLHTIESAPAASKQTLEQSQQSFGWIPNLHAVLAEAPEALKIYKKLHEAFQNTSFNAAELTVVWQTINIENQCHYCIPAHFMIANMMKVDDQVIQALKENSPLPDEKLEVLRSVTRSLYLDRGHLSEQQLSKFRAVGYNNQQLLEILVGIAQKVISNYTNHLADTPLDEPFKKFV</sequence>
<reference evidence="1 2" key="1">
    <citation type="submission" date="2017-05" db="EMBL/GenBank/DDBJ databases">
        <title>Genomic insights into alkan degradation activity of Oleiphilus messinensis.</title>
        <authorList>
            <person name="Kozyavkin S.A."/>
            <person name="Slesarev A.I."/>
            <person name="Golyshin P.N."/>
            <person name="Korzhenkov A."/>
            <person name="Golyshina O.N."/>
            <person name="Toshchakov S.V."/>
        </authorList>
    </citation>
    <scope>NUCLEOTIDE SEQUENCE [LARGE SCALE GENOMIC DNA]</scope>
    <source>
        <strain evidence="1 2">ME102</strain>
    </source>
</reference>